<dbReference type="Pfam" id="PF17186">
    <property type="entry name" value="Lipocalin_9"/>
    <property type="match status" value="1"/>
</dbReference>
<dbReference type="AlphaFoldDB" id="A0A085VZH2"/>
<protein>
    <submittedName>
        <fullName evidence="2">AttH component of AttEFGH ABC transport system</fullName>
    </submittedName>
</protein>
<gene>
    <name evidence="2" type="ORF">DB31_4748</name>
</gene>
<evidence type="ECO:0000313" key="2">
    <source>
        <dbReference type="EMBL" id="KFE60835.1"/>
    </source>
</evidence>
<reference evidence="2 3" key="1">
    <citation type="submission" date="2014-04" db="EMBL/GenBank/DDBJ databases">
        <title>Genome assembly of Hyalangium minutum DSM 14724.</title>
        <authorList>
            <person name="Sharma G."/>
            <person name="Subramanian S."/>
        </authorList>
    </citation>
    <scope>NUCLEOTIDE SEQUENCE [LARGE SCALE GENOMIC DNA]</scope>
    <source>
        <strain evidence="2 3">DSM 14724</strain>
    </source>
</reference>
<dbReference type="SUPFAM" id="SSF159245">
    <property type="entry name" value="AttH-like"/>
    <property type="match status" value="1"/>
</dbReference>
<organism evidence="2 3">
    <name type="scientific">Hyalangium minutum</name>
    <dbReference type="NCBI Taxonomy" id="394096"/>
    <lineage>
        <taxon>Bacteria</taxon>
        <taxon>Pseudomonadati</taxon>
        <taxon>Myxococcota</taxon>
        <taxon>Myxococcia</taxon>
        <taxon>Myxococcales</taxon>
        <taxon>Cystobacterineae</taxon>
        <taxon>Archangiaceae</taxon>
        <taxon>Hyalangium</taxon>
    </lineage>
</organism>
<keyword evidence="3" id="KW-1185">Reference proteome</keyword>
<dbReference type="RefSeq" id="WP_044198812.1">
    <property type="nucleotide sequence ID" value="NZ_JMCB01000028.1"/>
</dbReference>
<dbReference type="Proteomes" id="UP000028725">
    <property type="component" value="Unassembled WGS sequence"/>
</dbReference>
<dbReference type="PATRIC" id="fig|394096.3.peg.8479"/>
<dbReference type="Pfam" id="PF07143">
    <property type="entry name" value="CrtC"/>
    <property type="match status" value="1"/>
</dbReference>
<dbReference type="InterPro" id="IPR010791">
    <property type="entry name" value="AttH_dom"/>
</dbReference>
<sequence>MGGGKALALGVAGVLVALAAGAWLVTREDTAAEPQRTRLTVAEALGGTGGTEGFARASGPRAFHFPEDHGPHPEFRTEWWYWTGHLETADGHAFGYQLTLFRNALAPREAPRDSEWGAREVYMGHFALSDIGAGRFHAFERFSRAAVGLAGAQSQPFQVWLEDWKAESSGPGVFPMKLSAESGGVALSLVLEEGKPPVLQGDRGLSQKTAGEGNASYYYSLTRMPTRGTVTVDGRTHEVTGDSWMDREWSTKSLGAEQVGWDWFAFQLSDGSEFMHYQLRLKDGSADPFSAGVDIPAQGESIHLSRDEVRIEVLDSWRSPRSGTPYPARWRLSVPSRQLVLEVTPAQADQELPVTVQYWEGAVRIQGTRAGQPITGRGYVELTGYGEASAPAPSPR</sequence>
<evidence type="ECO:0000259" key="1">
    <source>
        <dbReference type="Pfam" id="PF07143"/>
    </source>
</evidence>
<dbReference type="EMBL" id="JMCB01000028">
    <property type="protein sequence ID" value="KFE60835.1"/>
    <property type="molecule type" value="Genomic_DNA"/>
</dbReference>
<name>A0A085VZH2_9BACT</name>
<dbReference type="PANTHER" id="PTHR38591">
    <property type="entry name" value="HYDROLASE"/>
    <property type="match status" value="1"/>
</dbReference>
<dbReference type="InterPro" id="IPR023374">
    <property type="entry name" value="AttH-like_dom_sf"/>
</dbReference>
<dbReference type="OrthoDB" id="9770826at2"/>
<evidence type="ECO:0000313" key="3">
    <source>
        <dbReference type="Proteomes" id="UP000028725"/>
    </source>
</evidence>
<dbReference type="PANTHER" id="PTHR38591:SF1">
    <property type="entry name" value="BLL1000 PROTEIN"/>
    <property type="match status" value="1"/>
</dbReference>
<dbReference type="Gene3D" id="2.40.370.10">
    <property type="entry name" value="AttH-like domain"/>
    <property type="match status" value="2"/>
</dbReference>
<accession>A0A085VZH2</accession>
<feature type="domain" description="AttH" evidence="1">
    <location>
        <begin position="77"/>
        <end position="251"/>
    </location>
</feature>
<comment type="caution">
    <text evidence="2">The sequence shown here is derived from an EMBL/GenBank/DDBJ whole genome shotgun (WGS) entry which is preliminary data.</text>
</comment>
<dbReference type="STRING" id="394096.DB31_4748"/>
<proteinExistence type="predicted"/>